<gene>
    <name evidence="1" type="ORF">N3K66_000110</name>
</gene>
<evidence type="ECO:0000313" key="2">
    <source>
        <dbReference type="Proteomes" id="UP001163324"/>
    </source>
</evidence>
<keyword evidence="2" id="KW-1185">Reference proteome</keyword>
<reference evidence="1" key="1">
    <citation type="submission" date="2022-10" db="EMBL/GenBank/DDBJ databases">
        <title>Complete Genome of Trichothecium roseum strain YXFP-22015, a Plant Pathogen Isolated from Citrus.</title>
        <authorList>
            <person name="Wang Y."/>
            <person name="Zhu L."/>
        </authorList>
    </citation>
    <scope>NUCLEOTIDE SEQUENCE</scope>
    <source>
        <strain evidence="1">YXFP-22015</strain>
    </source>
</reference>
<organism evidence="1 2">
    <name type="scientific">Trichothecium roseum</name>
    <dbReference type="NCBI Taxonomy" id="47278"/>
    <lineage>
        <taxon>Eukaryota</taxon>
        <taxon>Fungi</taxon>
        <taxon>Dikarya</taxon>
        <taxon>Ascomycota</taxon>
        <taxon>Pezizomycotina</taxon>
        <taxon>Sordariomycetes</taxon>
        <taxon>Hypocreomycetidae</taxon>
        <taxon>Hypocreales</taxon>
        <taxon>Hypocreales incertae sedis</taxon>
        <taxon>Trichothecium</taxon>
    </lineage>
</organism>
<sequence>MATASLALTMNPPSTKHDWHFPRRPDAHDDPKNHHHSDHVQPPIIRRPNTMRSNLPDVSPAAQTKVLGSTLFSGLENAEDGVPRSLEEMQDTDPLLMQIWKFFSKTKQSLPHQERLENLSWRMMPLKMRKQKQELYDNRLAKANRPAGPSGIAQLRKSSEQVNTLTSDPMHVDIDDFIIADNAATPSGISPPQPPSKPTAIPIKSRKNQQKQQQHQGQFVPQSVPVTPHLQESYDEFDYVQRHYRKTSIDERRTRKRPADFSPHIPAAINTTALDLDPDSELNDYSLDSANQANMQQQPSDQRGVPFNLDTFMDHDAIMSSAGQFQQNYAFSPGTSPMVTTGPFSGMYHGHSMSASSALNTADVYSAPASGYPSTASTPHQAPDGDNFMLAVQHDNRSQTFRQMQGGAPGTMGQQFQMYNNGQHSNVNNNVNGNSMFTTSGPGTEQILTFNAAPNSFGHVDPSHVFQTDNLMSPNGPMQQENMFTFGADSDEDDNAFSDRNLTIPADFSGVDDPSPPMGWDASLPGQFSTHAARFPGGPPKKQVTIGGATTGFVDNNGDWEDNGLGRSQSQSFRPNNERRQSKLPRNASTPSHMAHSQNGFDQLAQSLPNSPGDAPGTISGFSSVAPSRPSSPPLSKSNSSANLPNGAGNSGSSDPPTTCTNCFTQTTPLWRRNPDGQPLCNACGLFLKLHGVVRPLSLKTDVIKKRNRGSGANAPVSGTSTRVKKTASAAASRKNSTASLAHASGSNINAINSAMSSSNTTTTTTTTIPNNINSNSNSNNKMYSSSNSNTTNAASSNNGANTGAVKQTVSTPPKTARSNSAHEGDSPVSAVHSGFNTAASTPNSHQGSVGGSNTATSGKTVIPIASAPLKGAPGPGASSSSTRPSNTSKRQRRHSKSGNAEISMSMDIDSPSTQSTGSNDAARSLPNNSSMPIMPGGMMPGSYHHQVGQQRPLIHSSSMVQMGGSQQGNSMAPPSSSTGAQEWEWLTMSL</sequence>
<protein>
    <submittedName>
        <fullName evidence="1">Uncharacterized protein</fullName>
    </submittedName>
</protein>
<accession>A0ACC0VAW3</accession>
<comment type="caution">
    <text evidence="1">The sequence shown here is derived from an EMBL/GenBank/DDBJ whole genome shotgun (WGS) entry which is preliminary data.</text>
</comment>
<evidence type="ECO:0000313" key="1">
    <source>
        <dbReference type="EMBL" id="KAI9903581.1"/>
    </source>
</evidence>
<dbReference type="EMBL" id="CM047940">
    <property type="protein sequence ID" value="KAI9903581.1"/>
    <property type="molecule type" value="Genomic_DNA"/>
</dbReference>
<proteinExistence type="predicted"/>
<name>A0ACC0VAW3_9HYPO</name>
<dbReference type="Proteomes" id="UP001163324">
    <property type="component" value="Chromosome 1"/>
</dbReference>